<evidence type="ECO:0000256" key="1">
    <source>
        <dbReference type="SAM" id="MobiDB-lite"/>
    </source>
</evidence>
<protein>
    <submittedName>
        <fullName evidence="2">Uncharacterized protein</fullName>
    </submittedName>
</protein>
<reference evidence="2 3" key="1">
    <citation type="submission" date="2024-05" db="EMBL/GenBank/DDBJ databases">
        <authorList>
            <person name="Duchaud E."/>
        </authorList>
    </citation>
    <scope>NUCLEOTIDE SEQUENCE [LARGE SCALE GENOMIC DNA]</scope>
    <source>
        <strain evidence="2">Ena-SAMPLE-TAB-13-05-2024-13:56:06:370-140305</strain>
    </source>
</reference>
<gene>
    <name evidence="2" type="ORF">T190115A13A_160054</name>
</gene>
<dbReference type="EMBL" id="CAXJRC010000007">
    <property type="protein sequence ID" value="CAL2105521.1"/>
    <property type="molecule type" value="Genomic_DNA"/>
</dbReference>
<keyword evidence="3" id="KW-1185">Reference proteome</keyword>
<comment type="caution">
    <text evidence="2">The sequence shown here is derived from an EMBL/GenBank/DDBJ whole genome shotgun (WGS) entry which is preliminary data.</text>
</comment>
<organism evidence="2 3">
    <name type="scientific">Tenacibaculum vairaonense</name>
    <dbReference type="NCBI Taxonomy" id="3137860"/>
    <lineage>
        <taxon>Bacteria</taxon>
        <taxon>Pseudomonadati</taxon>
        <taxon>Bacteroidota</taxon>
        <taxon>Flavobacteriia</taxon>
        <taxon>Flavobacteriales</taxon>
        <taxon>Flavobacteriaceae</taxon>
        <taxon>Tenacibaculum</taxon>
    </lineage>
</organism>
<proteinExistence type="predicted"/>
<evidence type="ECO:0000313" key="3">
    <source>
        <dbReference type="Proteomes" id="UP001497602"/>
    </source>
</evidence>
<feature type="region of interest" description="Disordered" evidence="1">
    <location>
        <begin position="39"/>
        <end position="63"/>
    </location>
</feature>
<feature type="compositionally biased region" description="Basic and acidic residues" evidence="1">
    <location>
        <begin position="39"/>
        <end position="49"/>
    </location>
</feature>
<dbReference type="Proteomes" id="UP001497602">
    <property type="component" value="Unassembled WGS sequence"/>
</dbReference>
<name>A0ABM9PIS7_9FLAO</name>
<accession>A0ABM9PIS7</accession>
<evidence type="ECO:0000313" key="2">
    <source>
        <dbReference type="EMBL" id="CAL2105521.1"/>
    </source>
</evidence>
<sequence length="63" mass="6657">MIVNIFVASVFFIGGDKGNGIINADDIGRDGNGFVDGRERDGFMDDHRGGNGLYKHGKEGGNG</sequence>